<evidence type="ECO:0000256" key="1">
    <source>
        <dbReference type="ARBA" id="ARBA00006484"/>
    </source>
</evidence>
<accession>A0A150Y1L7</accession>
<dbReference type="Proteomes" id="UP000075663">
    <property type="component" value="Unassembled WGS sequence"/>
</dbReference>
<dbReference type="GO" id="GO:0016491">
    <property type="term" value="F:oxidoreductase activity"/>
    <property type="evidence" value="ECO:0007669"/>
    <property type="project" value="UniProtKB-KW"/>
</dbReference>
<dbReference type="PANTHER" id="PTHR43477:SF1">
    <property type="entry name" value="DIHYDROANTICAPSIN 7-DEHYDROGENASE"/>
    <property type="match status" value="1"/>
</dbReference>
<dbReference type="PANTHER" id="PTHR43477">
    <property type="entry name" value="DIHYDROANTICAPSIN 7-DEHYDROGENASE"/>
    <property type="match status" value="1"/>
</dbReference>
<dbReference type="Gene3D" id="3.40.50.720">
    <property type="entry name" value="NAD(P)-binding Rossmann-like Domain"/>
    <property type="match status" value="1"/>
</dbReference>
<keyword evidence="2" id="KW-0560">Oxidoreductase</keyword>
<dbReference type="InterPro" id="IPR036291">
    <property type="entry name" value="NAD(P)-bd_dom_sf"/>
</dbReference>
<dbReference type="Pfam" id="PF13561">
    <property type="entry name" value="adh_short_C2"/>
    <property type="match status" value="1"/>
</dbReference>
<name>A0A150Y1L7_9BACT</name>
<sequence>MSLSGKNILVVGASSGIGKSVAELSLQKSANVFVAGRNDPKLQGANYISLDVNQMSTELDELPEVLHGVVYAPGSINLKPFHRIRLEDFQADMNINLFGAIKVLQACMGRLKKAEGASVILYSTVAVNIGMNFHSSIAAAKGAVEGLAKSLAAEWAGMNIRVNVLAPSLTDTPLAERLLATDDKKEASNKRHPIGRFGQPADLGHLTTLLLSDEGSWITGQIIGVDGGMSTLRT</sequence>
<dbReference type="EMBL" id="LRPB01000006">
    <property type="protein sequence ID" value="KYG84920.1"/>
    <property type="molecule type" value="Genomic_DNA"/>
</dbReference>
<dbReference type="CDD" id="cd05233">
    <property type="entry name" value="SDR_c"/>
    <property type="match status" value="1"/>
</dbReference>
<proteinExistence type="inferred from homology"/>
<dbReference type="InterPro" id="IPR002347">
    <property type="entry name" value="SDR_fam"/>
</dbReference>
<comment type="similarity">
    <text evidence="1">Belongs to the short-chain dehydrogenases/reductases (SDR) family.</text>
</comment>
<dbReference type="PRINTS" id="PR00081">
    <property type="entry name" value="GDHRDH"/>
</dbReference>
<dbReference type="InterPro" id="IPR051122">
    <property type="entry name" value="SDR_DHRS6-like"/>
</dbReference>
<evidence type="ECO:0000256" key="2">
    <source>
        <dbReference type="ARBA" id="ARBA00023002"/>
    </source>
</evidence>
<reference evidence="3 4" key="1">
    <citation type="submission" date="2016-01" db="EMBL/GenBank/DDBJ databases">
        <title>Genome sequencing of Roseivirga seohaensis SW-152.</title>
        <authorList>
            <person name="Selvaratnam C."/>
            <person name="Thevarajoo S."/>
            <person name="Goh K.M."/>
            <person name="Ee R."/>
            <person name="Chan K.-G."/>
            <person name="Chong C.S."/>
        </authorList>
    </citation>
    <scope>NUCLEOTIDE SEQUENCE [LARGE SCALE GENOMIC DNA]</scope>
    <source>
        <strain evidence="3 4">SW-152</strain>
    </source>
</reference>
<evidence type="ECO:0000313" key="3">
    <source>
        <dbReference type="EMBL" id="KYG84920.1"/>
    </source>
</evidence>
<dbReference type="SUPFAM" id="SSF51735">
    <property type="entry name" value="NAD(P)-binding Rossmann-fold domains"/>
    <property type="match status" value="1"/>
</dbReference>
<dbReference type="RefSeq" id="WP_062300386.1">
    <property type="nucleotide sequence ID" value="NZ_LRPB01000006.1"/>
</dbReference>
<protein>
    <submittedName>
        <fullName evidence="3">Oxidoreductase</fullName>
    </submittedName>
</protein>
<organism evidence="3 4">
    <name type="scientific">Roseivirga seohaensis</name>
    <dbReference type="NCBI Taxonomy" id="1914963"/>
    <lineage>
        <taxon>Bacteria</taxon>
        <taxon>Pseudomonadati</taxon>
        <taxon>Bacteroidota</taxon>
        <taxon>Cytophagia</taxon>
        <taxon>Cytophagales</taxon>
        <taxon>Roseivirgaceae</taxon>
        <taxon>Roseivirga</taxon>
    </lineage>
</organism>
<comment type="caution">
    <text evidence="3">The sequence shown here is derived from an EMBL/GenBank/DDBJ whole genome shotgun (WGS) entry which is preliminary data.</text>
</comment>
<evidence type="ECO:0000313" key="4">
    <source>
        <dbReference type="Proteomes" id="UP000075663"/>
    </source>
</evidence>
<gene>
    <name evidence="3" type="ORF">AWW67_16890</name>
</gene>
<dbReference type="AlphaFoldDB" id="A0A150Y1L7"/>
<dbReference type="STRING" id="1914963.AWW67_16890"/>